<feature type="transmembrane region" description="Helical" evidence="1">
    <location>
        <begin position="49"/>
        <end position="72"/>
    </location>
</feature>
<dbReference type="OrthoDB" id="9797746at2"/>
<keyword evidence="1" id="KW-1133">Transmembrane helix</keyword>
<protein>
    <submittedName>
        <fullName evidence="3">DUF4212 domain-containing protein</fullName>
    </submittedName>
</protein>
<gene>
    <name evidence="3" type="ORF">FJ651_14800</name>
</gene>
<accession>A0A506PCY9</accession>
<comment type="caution">
    <text evidence="3">The sequence shown here is derived from an EMBL/GenBank/DDBJ whole genome shotgun (WGS) entry which is preliminary data.</text>
</comment>
<dbReference type="RefSeq" id="WP_140991468.1">
    <property type="nucleotide sequence ID" value="NZ_VHIQ01000008.1"/>
</dbReference>
<dbReference type="NCBIfam" id="TIGR03647">
    <property type="entry name" value="Na_symport_sm"/>
    <property type="match status" value="1"/>
</dbReference>
<reference evidence="3 4" key="1">
    <citation type="submission" date="2019-06" db="EMBL/GenBank/DDBJ databases">
        <title>Flavobacteriaceae Paucihalobacterium erythroidium CWB-1, complete genome.</title>
        <authorList>
            <person name="Wu S."/>
        </authorList>
    </citation>
    <scope>NUCLEOTIDE SEQUENCE [LARGE SCALE GENOMIC DNA]</scope>
    <source>
        <strain evidence="3 4">CWB-1</strain>
    </source>
</reference>
<dbReference type="Pfam" id="PF13937">
    <property type="entry name" value="DUF4212"/>
    <property type="match status" value="1"/>
</dbReference>
<dbReference type="InterPro" id="IPR019886">
    <property type="entry name" value="Na_symporter_ssu"/>
</dbReference>
<keyword evidence="1" id="KW-0812">Transmembrane</keyword>
<feature type="transmembrane region" description="Helical" evidence="1">
    <location>
        <begin position="16"/>
        <end position="37"/>
    </location>
</feature>
<name>A0A506PCY9_9FLAO</name>
<dbReference type="AlphaFoldDB" id="A0A506PCY9"/>
<evidence type="ECO:0000256" key="1">
    <source>
        <dbReference type="SAM" id="Phobius"/>
    </source>
</evidence>
<evidence type="ECO:0000313" key="3">
    <source>
        <dbReference type="EMBL" id="TPV31459.1"/>
    </source>
</evidence>
<dbReference type="Proteomes" id="UP000317332">
    <property type="component" value="Unassembled WGS sequence"/>
</dbReference>
<evidence type="ECO:0000259" key="2">
    <source>
        <dbReference type="Pfam" id="PF13937"/>
    </source>
</evidence>
<proteinExistence type="predicted"/>
<keyword evidence="4" id="KW-1185">Reference proteome</keyword>
<evidence type="ECO:0000313" key="4">
    <source>
        <dbReference type="Proteomes" id="UP000317332"/>
    </source>
</evidence>
<keyword evidence="1" id="KW-0472">Membrane</keyword>
<sequence>MSEKQKHATAYWKQNLKYLVILLSIWFAVSYGAGIFFKDALNAIKIGGFPLGFWFAQQGSIYVFVILIFVYVRLMNKLDKKFGFNE</sequence>
<dbReference type="EMBL" id="VHIQ01000008">
    <property type="protein sequence ID" value="TPV31459.1"/>
    <property type="molecule type" value="Genomic_DNA"/>
</dbReference>
<organism evidence="3 4">
    <name type="scientific">Paucihalobacter ruber</name>
    <dbReference type="NCBI Taxonomy" id="2567861"/>
    <lineage>
        <taxon>Bacteria</taxon>
        <taxon>Pseudomonadati</taxon>
        <taxon>Bacteroidota</taxon>
        <taxon>Flavobacteriia</taxon>
        <taxon>Flavobacteriales</taxon>
        <taxon>Flavobacteriaceae</taxon>
        <taxon>Paucihalobacter</taxon>
    </lineage>
</organism>
<feature type="domain" description="Sodium symporter small subunit" evidence="2">
    <location>
        <begin position="9"/>
        <end position="84"/>
    </location>
</feature>